<evidence type="ECO:0000313" key="18">
    <source>
        <dbReference type="Proteomes" id="UP000253628"/>
    </source>
</evidence>
<dbReference type="GO" id="GO:0000155">
    <property type="term" value="F:phosphorelay sensor kinase activity"/>
    <property type="evidence" value="ECO:0007669"/>
    <property type="project" value="InterPro"/>
</dbReference>
<keyword evidence="12 14" id="KW-0472">Membrane</keyword>
<feature type="transmembrane region" description="Helical" evidence="14">
    <location>
        <begin position="181"/>
        <end position="204"/>
    </location>
</feature>
<evidence type="ECO:0000259" key="15">
    <source>
        <dbReference type="PROSITE" id="PS50109"/>
    </source>
</evidence>
<keyword evidence="11" id="KW-0902">Two-component regulatory system</keyword>
<feature type="domain" description="Histidine kinase" evidence="15">
    <location>
        <begin position="265"/>
        <end position="484"/>
    </location>
</feature>
<dbReference type="InterPro" id="IPR004358">
    <property type="entry name" value="Sig_transdc_His_kin-like_C"/>
</dbReference>
<keyword evidence="6 14" id="KW-0812">Transmembrane</keyword>
<sequence>MPEQPAPRTGRRPQHKGGAPESHKPTLLGKILIWMFGPLLLLWTIGIVITYFIAQNIANAPYDRTLSDHLRVLQHEMEQQRISHGVALSPTILTIFQSEDEQSTRWEIRNANGRSIAGNATIPLPDNWAYETDKIRFVNDTLDNQSIRVAYTWGGQDLDGTPFLTVVAETNERRATLQQEILTGMLTPQLIVLPLAALLVGLGLTQGLEPLTLLQDRIRARRPNDLSPIDEDLAPAEITPLLTAMNDLLGQLAASTAIQRRFVANTAHQLKTPLAGMRTQAELALRERSPEKLDASLRQLVKGSERATRLVKQLLALTRAESSDTPSHSDSNLIDLNALAEQQTLEWVERALQKQIDLGFEPASTPVLVEGQATMLAELLNNLIDNALLYTPEHGWATIRVGDSPSPHIEVEDSGQGIPEEHRDRIFDRFYRILGTAADGSGLGLAIVKEIADQHGAVITFMAPGSRAGQAGSTCLRISFPLPPARQST</sequence>
<keyword evidence="8 17" id="KW-0418">Kinase</keyword>
<dbReference type="AlphaFoldDB" id="A0A366HEV6"/>
<dbReference type="GO" id="GO:0005524">
    <property type="term" value="F:ATP binding"/>
    <property type="evidence" value="ECO:0007669"/>
    <property type="project" value="UniProtKB-KW"/>
</dbReference>
<evidence type="ECO:0000256" key="7">
    <source>
        <dbReference type="ARBA" id="ARBA00022741"/>
    </source>
</evidence>
<evidence type="ECO:0000259" key="16">
    <source>
        <dbReference type="PROSITE" id="PS50885"/>
    </source>
</evidence>
<accession>A0A366HEV6</accession>
<name>A0A366HEV6_9BURK</name>
<keyword evidence="18" id="KW-1185">Reference proteome</keyword>
<dbReference type="PRINTS" id="PR00344">
    <property type="entry name" value="BCTRLSENSOR"/>
</dbReference>
<dbReference type="InterPro" id="IPR036097">
    <property type="entry name" value="HisK_dim/P_sf"/>
</dbReference>
<dbReference type="InterPro" id="IPR005467">
    <property type="entry name" value="His_kinase_dom"/>
</dbReference>
<protein>
    <recommendedName>
        <fullName evidence="3">histidine kinase</fullName>
        <ecNumber evidence="3">2.7.13.3</ecNumber>
    </recommendedName>
</protein>
<dbReference type="GO" id="GO:0005886">
    <property type="term" value="C:plasma membrane"/>
    <property type="evidence" value="ECO:0007669"/>
    <property type="project" value="TreeGrafter"/>
</dbReference>
<dbReference type="RefSeq" id="WP_113932754.1">
    <property type="nucleotide sequence ID" value="NZ_JALCYK010000003.1"/>
</dbReference>
<gene>
    <name evidence="17" type="ORF">DFR37_103355</name>
</gene>
<dbReference type="Pfam" id="PF02518">
    <property type="entry name" value="HATPase_c"/>
    <property type="match status" value="1"/>
</dbReference>
<dbReference type="Gene3D" id="1.10.287.130">
    <property type="match status" value="1"/>
</dbReference>
<evidence type="ECO:0000256" key="4">
    <source>
        <dbReference type="ARBA" id="ARBA00022553"/>
    </source>
</evidence>
<dbReference type="InterPro" id="IPR036890">
    <property type="entry name" value="HATPase_C_sf"/>
</dbReference>
<comment type="caution">
    <text evidence="17">The sequence shown here is derived from an EMBL/GenBank/DDBJ whole genome shotgun (WGS) entry which is preliminary data.</text>
</comment>
<dbReference type="CDD" id="cd00075">
    <property type="entry name" value="HATPase"/>
    <property type="match status" value="1"/>
</dbReference>
<evidence type="ECO:0000256" key="5">
    <source>
        <dbReference type="ARBA" id="ARBA00022679"/>
    </source>
</evidence>
<comment type="catalytic activity">
    <reaction evidence="1">
        <text>ATP + protein L-histidine = ADP + protein N-phospho-L-histidine.</text>
        <dbReference type="EC" id="2.7.13.3"/>
    </reaction>
</comment>
<keyword evidence="5" id="KW-0808">Transferase</keyword>
<dbReference type="EMBL" id="QNRQ01000003">
    <property type="protein sequence ID" value="RBP41010.1"/>
    <property type="molecule type" value="Genomic_DNA"/>
</dbReference>
<keyword evidence="9" id="KW-0067">ATP-binding</keyword>
<dbReference type="InterPro" id="IPR003594">
    <property type="entry name" value="HATPase_dom"/>
</dbReference>
<organism evidence="17 18">
    <name type="scientific">Eoetvoesiella caeni</name>
    <dbReference type="NCBI Taxonomy" id="645616"/>
    <lineage>
        <taxon>Bacteria</taxon>
        <taxon>Pseudomonadati</taxon>
        <taxon>Pseudomonadota</taxon>
        <taxon>Betaproteobacteria</taxon>
        <taxon>Burkholderiales</taxon>
        <taxon>Alcaligenaceae</taxon>
        <taxon>Eoetvoesiella</taxon>
    </lineage>
</organism>
<dbReference type="InterPro" id="IPR050428">
    <property type="entry name" value="TCS_sensor_his_kinase"/>
</dbReference>
<dbReference type="PANTHER" id="PTHR45436:SF14">
    <property type="entry name" value="SENSOR PROTEIN QSEC"/>
    <property type="match status" value="1"/>
</dbReference>
<dbReference type="Gene3D" id="3.30.565.10">
    <property type="entry name" value="Histidine kinase-like ATPase, C-terminal domain"/>
    <property type="match status" value="1"/>
</dbReference>
<feature type="domain" description="HAMP" evidence="16">
    <location>
        <begin position="205"/>
        <end position="257"/>
    </location>
</feature>
<evidence type="ECO:0000313" key="17">
    <source>
        <dbReference type="EMBL" id="RBP41010.1"/>
    </source>
</evidence>
<dbReference type="OrthoDB" id="8554694at2"/>
<comment type="subcellular location">
    <subcellularLocation>
        <location evidence="2">Membrane</location>
        <topology evidence="2">Multi-pass membrane protein</topology>
    </subcellularLocation>
</comment>
<dbReference type="InterPro" id="IPR003661">
    <property type="entry name" value="HisK_dim/P_dom"/>
</dbReference>
<dbReference type="Pfam" id="PF08521">
    <property type="entry name" value="2CSK_N"/>
    <property type="match status" value="1"/>
</dbReference>
<dbReference type="SUPFAM" id="SSF55874">
    <property type="entry name" value="ATPase domain of HSP90 chaperone/DNA topoisomerase II/histidine kinase"/>
    <property type="match status" value="1"/>
</dbReference>
<dbReference type="SMART" id="SM00388">
    <property type="entry name" value="HisKA"/>
    <property type="match status" value="1"/>
</dbReference>
<dbReference type="PANTHER" id="PTHR45436">
    <property type="entry name" value="SENSOR HISTIDINE KINASE YKOH"/>
    <property type="match status" value="1"/>
</dbReference>
<dbReference type="InterPro" id="IPR013727">
    <property type="entry name" value="2CSK_N"/>
</dbReference>
<keyword evidence="10 14" id="KW-1133">Transmembrane helix</keyword>
<dbReference type="Proteomes" id="UP000253628">
    <property type="component" value="Unassembled WGS sequence"/>
</dbReference>
<dbReference type="PROSITE" id="PS50885">
    <property type="entry name" value="HAMP"/>
    <property type="match status" value="1"/>
</dbReference>
<evidence type="ECO:0000256" key="14">
    <source>
        <dbReference type="SAM" id="Phobius"/>
    </source>
</evidence>
<reference evidence="17 18" key="1">
    <citation type="submission" date="2018-06" db="EMBL/GenBank/DDBJ databases">
        <title>Genomic Encyclopedia of Type Strains, Phase IV (KMG-IV): sequencing the most valuable type-strain genomes for metagenomic binning, comparative biology and taxonomic classification.</title>
        <authorList>
            <person name="Goeker M."/>
        </authorList>
    </citation>
    <scope>NUCLEOTIDE SEQUENCE [LARGE SCALE GENOMIC DNA]</scope>
    <source>
        <strain evidence="17 18">DSM 25520</strain>
    </source>
</reference>
<evidence type="ECO:0000256" key="3">
    <source>
        <dbReference type="ARBA" id="ARBA00012438"/>
    </source>
</evidence>
<evidence type="ECO:0000256" key="8">
    <source>
        <dbReference type="ARBA" id="ARBA00022777"/>
    </source>
</evidence>
<keyword evidence="7" id="KW-0547">Nucleotide-binding</keyword>
<evidence type="ECO:0000256" key="6">
    <source>
        <dbReference type="ARBA" id="ARBA00022692"/>
    </source>
</evidence>
<dbReference type="CDD" id="cd00082">
    <property type="entry name" value="HisKA"/>
    <property type="match status" value="1"/>
</dbReference>
<feature type="transmembrane region" description="Helical" evidence="14">
    <location>
        <begin position="31"/>
        <end position="54"/>
    </location>
</feature>
<evidence type="ECO:0000256" key="13">
    <source>
        <dbReference type="SAM" id="MobiDB-lite"/>
    </source>
</evidence>
<evidence type="ECO:0000256" key="12">
    <source>
        <dbReference type="ARBA" id="ARBA00023136"/>
    </source>
</evidence>
<feature type="region of interest" description="Disordered" evidence="13">
    <location>
        <begin position="1"/>
        <end position="23"/>
    </location>
</feature>
<dbReference type="EC" id="2.7.13.3" evidence="3"/>
<evidence type="ECO:0000256" key="2">
    <source>
        <dbReference type="ARBA" id="ARBA00004141"/>
    </source>
</evidence>
<dbReference type="SUPFAM" id="SSF47384">
    <property type="entry name" value="Homodimeric domain of signal transducing histidine kinase"/>
    <property type="match status" value="1"/>
</dbReference>
<proteinExistence type="predicted"/>
<evidence type="ECO:0000256" key="9">
    <source>
        <dbReference type="ARBA" id="ARBA00022840"/>
    </source>
</evidence>
<dbReference type="InterPro" id="IPR003660">
    <property type="entry name" value="HAMP_dom"/>
</dbReference>
<evidence type="ECO:0000256" key="1">
    <source>
        <dbReference type="ARBA" id="ARBA00000085"/>
    </source>
</evidence>
<dbReference type="SMART" id="SM00387">
    <property type="entry name" value="HATPase_c"/>
    <property type="match status" value="1"/>
</dbReference>
<dbReference type="PROSITE" id="PS50109">
    <property type="entry name" value="HIS_KIN"/>
    <property type="match status" value="1"/>
</dbReference>
<dbReference type="Pfam" id="PF00512">
    <property type="entry name" value="HisKA"/>
    <property type="match status" value="1"/>
</dbReference>
<evidence type="ECO:0000256" key="11">
    <source>
        <dbReference type="ARBA" id="ARBA00023012"/>
    </source>
</evidence>
<evidence type="ECO:0000256" key="10">
    <source>
        <dbReference type="ARBA" id="ARBA00022989"/>
    </source>
</evidence>
<keyword evidence="4" id="KW-0597">Phosphoprotein</keyword>